<gene>
    <name evidence="8" type="primary">8232716</name>
    <name evidence="7" type="ORF">Phum_PHUM045780</name>
</gene>
<dbReference type="SUPFAM" id="SSF51905">
    <property type="entry name" value="FAD/NAD(P)-binding domain"/>
    <property type="match status" value="1"/>
</dbReference>
<dbReference type="RefSeq" id="XP_002423256.1">
    <property type="nucleotide sequence ID" value="XM_002423211.1"/>
</dbReference>
<dbReference type="eggNOG" id="KOG1238">
    <property type="taxonomic scope" value="Eukaryota"/>
</dbReference>
<evidence type="ECO:0000256" key="4">
    <source>
        <dbReference type="ARBA" id="ARBA00022827"/>
    </source>
</evidence>
<dbReference type="PIRSF" id="PIRSF000137">
    <property type="entry name" value="Alcohol_oxidase"/>
    <property type="match status" value="1"/>
</dbReference>
<dbReference type="EMBL" id="DS235018">
    <property type="protein sequence ID" value="EEB10518.1"/>
    <property type="molecule type" value="Genomic_DNA"/>
</dbReference>
<dbReference type="Gene3D" id="3.30.560.10">
    <property type="entry name" value="Glucose Oxidase, domain 3"/>
    <property type="match status" value="2"/>
</dbReference>
<comment type="similarity">
    <text evidence="2">Belongs to the GMC oxidoreductase family.</text>
</comment>
<evidence type="ECO:0000313" key="7">
    <source>
        <dbReference type="EMBL" id="EEB10518.1"/>
    </source>
</evidence>
<evidence type="ECO:0000313" key="8">
    <source>
        <dbReference type="EnsemblMetazoa" id="PHUM045780-PA"/>
    </source>
</evidence>
<dbReference type="InterPro" id="IPR012132">
    <property type="entry name" value="GMC_OxRdtase"/>
</dbReference>
<dbReference type="GO" id="GO:0050660">
    <property type="term" value="F:flavin adenine dinucleotide binding"/>
    <property type="evidence" value="ECO:0007669"/>
    <property type="project" value="InterPro"/>
</dbReference>
<dbReference type="InterPro" id="IPR007867">
    <property type="entry name" value="GMC_OxRtase_C"/>
</dbReference>
<dbReference type="PANTHER" id="PTHR11552:SF147">
    <property type="entry name" value="CHOLINE DEHYDROGENASE, MITOCHONDRIAL"/>
    <property type="match status" value="1"/>
</dbReference>
<dbReference type="InParanoid" id="E0VAW2"/>
<dbReference type="EC" id="1.1.99.1" evidence="7"/>
<dbReference type="GeneID" id="8232716"/>
<dbReference type="VEuPathDB" id="VectorBase:PHUM045780"/>
<keyword evidence="9" id="KW-1185">Reference proteome</keyword>
<dbReference type="Pfam" id="PF05199">
    <property type="entry name" value="GMC_oxred_C"/>
    <property type="match status" value="1"/>
</dbReference>
<keyword evidence="7" id="KW-0560">Oxidoreductase</keyword>
<dbReference type="KEGG" id="phu:Phum_PHUM045780"/>
<dbReference type="Proteomes" id="UP000009046">
    <property type="component" value="Unassembled WGS sequence"/>
</dbReference>
<dbReference type="HOGENOM" id="CLU_002865_7_0_1"/>
<dbReference type="AlphaFoldDB" id="E0VAW2"/>
<organism>
    <name type="scientific">Pediculus humanus subsp. corporis</name>
    <name type="common">Body louse</name>
    <dbReference type="NCBI Taxonomy" id="121224"/>
    <lineage>
        <taxon>Eukaryota</taxon>
        <taxon>Metazoa</taxon>
        <taxon>Ecdysozoa</taxon>
        <taxon>Arthropoda</taxon>
        <taxon>Hexapoda</taxon>
        <taxon>Insecta</taxon>
        <taxon>Pterygota</taxon>
        <taxon>Neoptera</taxon>
        <taxon>Paraneoptera</taxon>
        <taxon>Psocodea</taxon>
        <taxon>Troctomorpha</taxon>
        <taxon>Phthiraptera</taxon>
        <taxon>Anoplura</taxon>
        <taxon>Pediculidae</taxon>
        <taxon>Pediculus</taxon>
    </lineage>
</organism>
<evidence type="ECO:0000259" key="6">
    <source>
        <dbReference type="PROSITE" id="PS00624"/>
    </source>
</evidence>
<keyword evidence="3" id="KW-0285">Flavoprotein</keyword>
<reference evidence="7" key="1">
    <citation type="submission" date="2007-04" db="EMBL/GenBank/DDBJ databases">
        <title>Annotation of Pediculus humanus corporis strain USDA.</title>
        <authorList>
            <person name="Kirkness E."/>
            <person name="Hannick L."/>
            <person name="Hass B."/>
            <person name="Bruggner R."/>
            <person name="Lawson D."/>
            <person name="Bidwell S."/>
            <person name="Joardar V."/>
            <person name="Caler E."/>
            <person name="Walenz B."/>
            <person name="Inman J."/>
            <person name="Schobel S."/>
            <person name="Galinsky K."/>
            <person name="Amedeo P."/>
            <person name="Strausberg R."/>
        </authorList>
    </citation>
    <scope>NUCLEOTIDE SEQUENCE</scope>
    <source>
        <strain evidence="7">USDA</strain>
    </source>
</reference>
<dbReference type="STRING" id="121224.E0VAW2"/>
<evidence type="ECO:0000256" key="3">
    <source>
        <dbReference type="ARBA" id="ARBA00022630"/>
    </source>
</evidence>
<dbReference type="CTD" id="8232716"/>
<dbReference type="PROSITE" id="PS00624">
    <property type="entry name" value="GMC_OXRED_2"/>
    <property type="match status" value="1"/>
</dbReference>
<dbReference type="OrthoDB" id="269227at2759"/>
<reference evidence="7" key="2">
    <citation type="submission" date="2007-04" db="EMBL/GenBank/DDBJ databases">
        <title>The genome of the human body louse.</title>
        <authorList>
            <consortium name="The Human Body Louse Genome Consortium"/>
            <person name="Kirkness E."/>
            <person name="Walenz B."/>
            <person name="Hass B."/>
            <person name="Bruggner R."/>
            <person name="Strausberg R."/>
        </authorList>
    </citation>
    <scope>NUCLEOTIDE SEQUENCE</scope>
    <source>
        <strain evidence="7">USDA</strain>
    </source>
</reference>
<comment type="cofactor">
    <cofactor evidence="1 5">
        <name>FAD</name>
        <dbReference type="ChEBI" id="CHEBI:57692"/>
    </cofactor>
</comment>
<dbReference type="OMA" id="FINTEAT"/>
<dbReference type="EMBL" id="AAZO01000536">
    <property type="status" value="NOT_ANNOTATED_CDS"/>
    <property type="molecule type" value="Genomic_DNA"/>
</dbReference>
<evidence type="ECO:0000313" key="9">
    <source>
        <dbReference type="Proteomes" id="UP000009046"/>
    </source>
</evidence>
<evidence type="ECO:0000256" key="2">
    <source>
        <dbReference type="ARBA" id="ARBA00010790"/>
    </source>
</evidence>
<feature type="domain" description="Glucose-methanol-choline oxidoreductase N-terminal" evidence="6">
    <location>
        <begin position="195"/>
        <end position="209"/>
    </location>
</feature>
<dbReference type="SUPFAM" id="SSF54373">
    <property type="entry name" value="FAD-linked reductases, C-terminal domain"/>
    <property type="match status" value="1"/>
</dbReference>
<name>E0VAW2_PEDHC</name>
<proteinExistence type="inferred from homology"/>
<evidence type="ECO:0000256" key="1">
    <source>
        <dbReference type="ARBA" id="ARBA00001974"/>
    </source>
</evidence>
<dbReference type="InterPro" id="IPR036188">
    <property type="entry name" value="FAD/NAD-bd_sf"/>
</dbReference>
<dbReference type="Gene3D" id="3.50.50.60">
    <property type="entry name" value="FAD/NAD(P)-binding domain"/>
    <property type="match status" value="2"/>
</dbReference>
<accession>E0VAW2</accession>
<dbReference type="PANTHER" id="PTHR11552">
    <property type="entry name" value="GLUCOSE-METHANOL-CHOLINE GMC OXIDOREDUCTASE"/>
    <property type="match status" value="1"/>
</dbReference>
<sequence length="481" mass="54534">MERFRPDIVDEENRPQSVSNEKMFKKYDFIIIGAGSAGCVVANRLTEITNWTVLLVEAGVDETFLSEPPMTFRALQKSEMDWQFQTEPSGNSCLSMKNKRCNWPRGKIMGGSSTINGNIYVRGNRKDYDLWERMGNNAFIRPIVKRKNLHILMETHAEKILIRKKNKKAYGVSLRMKNNKLKKVFAKKEVILCAGSIQSPQLLMLSGVGPKNHLKKIGIPVILNLKVGFVLPKLLNVETLNKFLFKQEGPLYCFPDIEVIGFVSTKYVNPRLDWPDIQIMGSTYAENVDGGIFSKKSLGLTDEYFSRCYGPYLFKEAFTVTPLLLRPKSKGKILLKSKNPKDHPLIYPNYFEHEDDIKTLVEGMKIGESLVNTNAFKKYKPVLTDTKIPGCEKFDKPSDEYYACQAKHHTMTIYHPVGTCKMGPDNDDTAVVDSRLRVRGISNLRVVDGSIMPTIVSGNTNAPIIMIGEKASDMIKEDWRV</sequence>
<dbReference type="EMBL" id="AAZO01000535">
    <property type="status" value="NOT_ANNOTATED_CDS"/>
    <property type="molecule type" value="Genomic_DNA"/>
</dbReference>
<dbReference type="InterPro" id="IPR000172">
    <property type="entry name" value="GMC_OxRdtase_N"/>
</dbReference>
<keyword evidence="4 5" id="KW-0274">FAD</keyword>
<dbReference type="GO" id="GO:0008812">
    <property type="term" value="F:choline dehydrogenase activity"/>
    <property type="evidence" value="ECO:0007669"/>
    <property type="project" value="UniProtKB-EC"/>
</dbReference>
<dbReference type="EnsemblMetazoa" id="PHUM045780-RA">
    <property type="protein sequence ID" value="PHUM045780-PA"/>
    <property type="gene ID" value="PHUM045780"/>
</dbReference>
<protein>
    <submittedName>
        <fullName evidence="7 8">Glucose dehydrogenase, putative</fullName>
        <ecNumber evidence="7">1.1.99.1</ecNumber>
        <ecNumber evidence="7">1.1.99.10</ecNumber>
    </submittedName>
</protein>
<reference evidence="8" key="3">
    <citation type="submission" date="2020-05" db="UniProtKB">
        <authorList>
            <consortium name="EnsemblMetazoa"/>
        </authorList>
    </citation>
    <scope>IDENTIFICATION</scope>
    <source>
        <strain evidence="8">USDA</strain>
    </source>
</reference>
<dbReference type="Pfam" id="PF00732">
    <property type="entry name" value="GMC_oxred_N"/>
    <property type="match status" value="1"/>
</dbReference>
<feature type="binding site" evidence="5">
    <location>
        <position position="449"/>
    </location>
    <ligand>
        <name>FAD</name>
        <dbReference type="ChEBI" id="CHEBI:57692"/>
    </ligand>
</feature>
<dbReference type="EC" id="1.1.99.10" evidence="7"/>
<evidence type="ECO:0000256" key="5">
    <source>
        <dbReference type="PIRSR" id="PIRSR000137-2"/>
    </source>
</evidence>